<dbReference type="AlphaFoldDB" id="A0AA97P326"/>
<protein>
    <submittedName>
        <fullName evidence="1">Uncharacterized protein</fullName>
    </submittedName>
</protein>
<proteinExistence type="predicted"/>
<name>A0AA97P326_PYRO3</name>
<evidence type="ECO:0000313" key="1">
    <source>
        <dbReference type="EMBL" id="ELQ41181.1"/>
    </source>
</evidence>
<dbReference type="Proteomes" id="UP000011086">
    <property type="component" value="Unassembled WGS sequence"/>
</dbReference>
<reference evidence="1" key="1">
    <citation type="journal article" date="2012" name="PLoS Genet.">
        <title>Comparative analysis of the genomes of two field isolates of the rice blast fungus Magnaporthe oryzae.</title>
        <authorList>
            <person name="Xue M."/>
            <person name="Yang J."/>
            <person name="Li Z."/>
            <person name="Hu S."/>
            <person name="Yao N."/>
            <person name="Dean R.A."/>
            <person name="Zhao W."/>
            <person name="Shen M."/>
            <person name="Zhang H."/>
            <person name="Li C."/>
            <person name="Liu L."/>
            <person name="Cao L."/>
            <person name="Xu X."/>
            <person name="Xing Y."/>
            <person name="Hsiang T."/>
            <person name="Zhang Z."/>
            <person name="Xu J.R."/>
            <person name="Peng Y.L."/>
        </authorList>
    </citation>
    <scope>NUCLEOTIDE SEQUENCE</scope>
    <source>
        <strain evidence="1">Y34</strain>
    </source>
</reference>
<organism evidence="1">
    <name type="scientific">Pyricularia oryzae (strain Y34)</name>
    <name type="common">Rice blast fungus</name>
    <name type="synonym">Magnaporthe oryzae</name>
    <dbReference type="NCBI Taxonomy" id="1143189"/>
    <lineage>
        <taxon>Eukaryota</taxon>
        <taxon>Fungi</taxon>
        <taxon>Dikarya</taxon>
        <taxon>Ascomycota</taxon>
        <taxon>Pezizomycotina</taxon>
        <taxon>Sordariomycetes</taxon>
        <taxon>Sordariomycetidae</taxon>
        <taxon>Magnaporthales</taxon>
        <taxon>Pyriculariaceae</taxon>
        <taxon>Pyricularia</taxon>
    </lineage>
</organism>
<accession>A0AA97P326</accession>
<gene>
    <name evidence="1" type="ORF">OOU_Y34scaffold00295g20</name>
</gene>
<sequence length="39" mass="4175">MYGNPPVHSDPILGKAHLIPTILRHAQAEPADRTTALGD</sequence>
<dbReference type="EMBL" id="JH793203">
    <property type="protein sequence ID" value="ELQ41181.1"/>
    <property type="molecule type" value="Genomic_DNA"/>
</dbReference>